<evidence type="ECO:0000313" key="1">
    <source>
        <dbReference type="EMBL" id="RLN35448.1"/>
    </source>
</evidence>
<keyword evidence="2" id="KW-1185">Reference proteome</keyword>
<organism evidence="1 2">
    <name type="scientific">Panicum miliaceum</name>
    <name type="common">Proso millet</name>
    <name type="synonym">Broomcorn millet</name>
    <dbReference type="NCBI Taxonomy" id="4540"/>
    <lineage>
        <taxon>Eukaryota</taxon>
        <taxon>Viridiplantae</taxon>
        <taxon>Streptophyta</taxon>
        <taxon>Embryophyta</taxon>
        <taxon>Tracheophyta</taxon>
        <taxon>Spermatophyta</taxon>
        <taxon>Magnoliopsida</taxon>
        <taxon>Liliopsida</taxon>
        <taxon>Poales</taxon>
        <taxon>Poaceae</taxon>
        <taxon>PACMAD clade</taxon>
        <taxon>Panicoideae</taxon>
        <taxon>Panicodae</taxon>
        <taxon>Paniceae</taxon>
        <taxon>Panicinae</taxon>
        <taxon>Panicum</taxon>
        <taxon>Panicum sect. Panicum</taxon>
    </lineage>
</organism>
<dbReference type="AlphaFoldDB" id="A0A3L6TD60"/>
<dbReference type="Proteomes" id="UP000275267">
    <property type="component" value="Unassembled WGS sequence"/>
</dbReference>
<proteinExistence type="predicted"/>
<comment type="caution">
    <text evidence="1">The sequence shown here is derived from an EMBL/GenBank/DDBJ whole genome shotgun (WGS) entry which is preliminary data.</text>
</comment>
<accession>A0A3L6TD60</accession>
<evidence type="ECO:0000313" key="2">
    <source>
        <dbReference type="Proteomes" id="UP000275267"/>
    </source>
</evidence>
<protein>
    <submittedName>
        <fullName evidence="1">Uncharacterized protein</fullName>
    </submittedName>
</protein>
<dbReference type="EMBL" id="PQIB02000002">
    <property type="protein sequence ID" value="RLN35448.1"/>
    <property type="molecule type" value="Genomic_DNA"/>
</dbReference>
<dbReference type="OrthoDB" id="10566134at2759"/>
<name>A0A3L6TD60_PANMI</name>
<sequence length="165" mass="18497">MGRGCGRAPTTAAAFPSSTVGGGYGGDLAWGQVATSAMGRGQWVSPHRRRRPQVWEQQERMLALKETLGTKVVTMFISYCDPSDLFEPIKEWHSDVQWQPSNADLQDEDNYLCNPFQENEHVGVDDKILYLDNAPVEATNMAAIDYKDQETSTMCEPMDLSWCIM</sequence>
<reference evidence="2" key="1">
    <citation type="journal article" date="2019" name="Nat. Commun.">
        <title>The genome of broomcorn millet.</title>
        <authorList>
            <person name="Zou C."/>
            <person name="Miki D."/>
            <person name="Li D."/>
            <person name="Tang Q."/>
            <person name="Xiao L."/>
            <person name="Rajput S."/>
            <person name="Deng P."/>
            <person name="Jia W."/>
            <person name="Huang R."/>
            <person name="Zhang M."/>
            <person name="Sun Y."/>
            <person name="Hu J."/>
            <person name="Fu X."/>
            <person name="Schnable P.S."/>
            <person name="Li F."/>
            <person name="Zhang H."/>
            <person name="Feng B."/>
            <person name="Zhu X."/>
            <person name="Liu R."/>
            <person name="Schnable J.C."/>
            <person name="Zhu J.-K."/>
            <person name="Zhang H."/>
        </authorList>
    </citation>
    <scope>NUCLEOTIDE SEQUENCE [LARGE SCALE GENOMIC DNA]</scope>
</reference>
<gene>
    <name evidence="1" type="ORF">C2845_PM03G08600</name>
</gene>